<feature type="transmembrane region" description="Helical" evidence="1">
    <location>
        <begin position="347"/>
        <end position="367"/>
    </location>
</feature>
<name>A0A285GMH2_9ACTN</name>
<dbReference type="OrthoDB" id="5167942at2"/>
<evidence type="ECO:0000313" key="3">
    <source>
        <dbReference type="Proteomes" id="UP000219612"/>
    </source>
</evidence>
<keyword evidence="3" id="KW-1185">Reference proteome</keyword>
<organism evidence="2 3">
    <name type="scientific">Paractinoplanes atraurantiacus</name>
    <dbReference type="NCBI Taxonomy" id="1036182"/>
    <lineage>
        <taxon>Bacteria</taxon>
        <taxon>Bacillati</taxon>
        <taxon>Actinomycetota</taxon>
        <taxon>Actinomycetes</taxon>
        <taxon>Micromonosporales</taxon>
        <taxon>Micromonosporaceae</taxon>
        <taxon>Paractinoplanes</taxon>
    </lineage>
</organism>
<keyword evidence="1" id="KW-1133">Transmembrane helix</keyword>
<dbReference type="RefSeq" id="WP_143234444.1">
    <property type="nucleotide sequence ID" value="NZ_OBDY01000002.1"/>
</dbReference>
<feature type="transmembrane region" description="Helical" evidence="1">
    <location>
        <begin position="503"/>
        <end position="521"/>
    </location>
</feature>
<sequence>MTDPCARCGSVDCGHATDPDATEVARADAEITELIRRLGAARLVVTEIERALNEVWARRNAAAARVRSRMPAAAPSPAPRFAQNVLFLLGGLLLAVAAVVFTAVAWAQFGVGGRAVVLAGFTGVALAVPPLVIRRGLTATAETFAAVGLLLTLLDGYAAWHVNLFGVADGSGWGYAAAVCAVTGAVAAGYEHFTGLVAPRYAALLVAQPVVPLLAAMAGPGRAGWAFAFAGVAALDVVVLAPGRPPLAGGPLRTAAVPLRTAALPLRLAAAVAGGVAVMVAAGHALVGLASEEPVWPAVALIAAALVVVAGAVAARQRIAQEIAAALLVVAFVIAAGRVTAMISPAAALTDVAAVVLVASLLVLAVAPRRVVPAARAGTAVGAWAGALPATGARAGVFSAAGVLGVTVFVMTVDQVMGARTDWAPPMAFALLVAATVVLVPVAWRRPVAVLGAYAVIVDVAILAMAQAGVSVLEAYTLMTASVALLAGMLVRRARPAAGSWTTYGLALVLALTPSLISILVGDGQHLRRLLLGLGALGIVLAGARFGLRAPVLLGGDVLALVALHELAPVWDLLPRWIPLAAAGLLLVMLAMTLERRRRDLDRLRATLHRFS</sequence>
<feature type="transmembrane region" description="Helical" evidence="1">
    <location>
        <begin position="423"/>
        <end position="444"/>
    </location>
</feature>
<feature type="transmembrane region" description="Helical" evidence="1">
    <location>
        <begin position="451"/>
        <end position="469"/>
    </location>
</feature>
<dbReference type="EMBL" id="OBDY01000002">
    <property type="protein sequence ID" value="SNY23706.1"/>
    <property type="molecule type" value="Genomic_DNA"/>
</dbReference>
<feature type="transmembrane region" description="Helical" evidence="1">
    <location>
        <begin position="140"/>
        <end position="160"/>
    </location>
</feature>
<feature type="transmembrane region" description="Helical" evidence="1">
    <location>
        <begin position="397"/>
        <end position="417"/>
    </location>
</feature>
<feature type="transmembrane region" description="Helical" evidence="1">
    <location>
        <begin position="202"/>
        <end position="219"/>
    </location>
</feature>
<feature type="transmembrane region" description="Helical" evidence="1">
    <location>
        <begin position="115"/>
        <end position="133"/>
    </location>
</feature>
<dbReference type="InterPro" id="IPR058062">
    <property type="entry name" value="SCO7613_C"/>
</dbReference>
<feature type="transmembrane region" description="Helical" evidence="1">
    <location>
        <begin position="577"/>
        <end position="594"/>
    </location>
</feature>
<accession>A0A285GMH2</accession>
<keyword evidence="1" id="KW-0812">Transmembrane</keyword>
<dbReference type="NCBIfam" id="NF047321">
    <property type="entry name" value="SCO7613_CTERM"/>
    <property type="match status" value="1"/>
</dbReference>
<keyword evidence="1" id="KW-0472">Membrane</keyword>
<evidence type="ECO:0000313" key="2">
    <source>
        <dbReference type="EMBL" id="SNY23706.1"/>
    </source>
</evidence>
<gene>
    <name evidence="2" type="ORF">SAMN05421748_10284</name>
</gene>
<feature type="transmembrane region" description="Helical" evidence="1">
    <location>
        <begin position="264"/>
        <end position="289"/>
    </location>
</feature>
<protein>
    <submittedName>
        <fullName evidence="2">Uncharacterized protein</fullName>
    </submittedName>
</protein>
<feature type="transmembrane region" description="Helical" evidence="1">
    <location>
        <begin position="322"/>
        <end position="341"/>
    </location>
</feature>
<feature type="transmembrane region" description="Helical" evidence="1">
    <location>
        <begin position="527"/>
        <end position="544"/>
    </location>
</feature>
<evidence type="ECO:0000256" key="1">
    <source>
        <dbReference type="SAM" id="Phobius"/>
    </source>
</evidence>
<reference evidence="2 3" key="1">
    <citation type="submission" date="2017-09" db="EMBL/GenBank/DDBJ databases">
        <authorList>
            <person name="Ehlers B."/>
            <person name="Leendertz F.H."/>
        </authorList>
    </citation>
    <scope>NUCLEOTIDE SEQUENCE [LARGE SCALE GENOMIC DNA]</scope>
    <source>
        <strain evidence="2 3">CGMCC 4.6857</strain>
    </source>
</reference>
<feature type="transmembrane region" description="Helical" evidence="1">
    <location>
        <begin position="172"/>
        <end position="190"/>
    </location>
</feature>
<dbReference type="Proteomes" id="UP000219612">
    <property type="component" value="Unassembled WGS sequence"/>
</dbReference>
<proteinExistence type="predicted"/>
<feature type="transmembrane region" description="Helical" evidence="1">
    <location>
        <begin position="85"/>
        <end position="109"/>
    </location>
</feature>
<feature type="transmembrane region" description="Helical" evidence="1">
    <location>
        <begin position="225"/>
        <end position="243"/>
    </location>
</feature>
<feature type="transmembrane region" description="Helical" evidence="1">
    <location>
        <begin position="295"/>
        <end position="315"/>
    </location>
</feature>
<dbReference type="AlphaFoldDB" id="A0A285GMH2"/>